<evidence type="ECO:0000259" key="17">
    <source>
        <dbReference type="PROSITE" id="PS50893"/>
    </source>
</evidence>
<dbReference type="InterPro" id="IPR003439">
    <property type="entry name" value="ABC_transporter-like_ATP-bd"/>
</dbReference>
<dbReference type="Gene3D" id="1.10.8.280">
    <property type="entry name" value="ABC transporter ATPase domain-like"/>
    <property type="match status" value="1"/>
</dbReference>
<evidence type="ECO:0000256" key="4">
    <source>
        <dbReference type="ARBA" id="ARBA00022737"/>
    </source>
</evidence>
<dbReference type="Gene3D" id="1.20.1580.10">
    <property type="entry name" value="ABC transporter ATPase like domain"/>
    <property type="match status" value="2"/>
</dbReference>
<keyword evidence="12" id="KW-0238">DNA-binding</keyword>
<reference evidence="18 19" key="1">
    <citation type="submission" date="2016-12" db="EMBL/GenBank/DDBJ databases">
        <authorList>
            <person name="Song W.-J."/>
            <person name="Kurnit D.M."/>
        </authorList>
    </citation>
    <scope>NUCLEOTIDE SEQUENCE [LARGE SCALE GENOMIC DNA]</scope>
    <source>
        <strain evidence="18 19">DSM 11393</strain>
    </source>
</reference>
<keyword evidence="9" id="KW-0862">Zinc</keyword>
<dbReference type="GO" id="GO:0008270">
    <property type="term" value="F:zinc ion binding"/>
    <property type="evidence" value="ECO:0007669"/>
    <property type="project" value="UniProtKB-KW"/>
</dbReference>
<evidence type="ECO:0000256" key="10">
    <source>
        <dbReference type="ARBA" id="ARBA00022840"/>
    </source>
</evidence>
<dbReference type="PANTHER" id="PTHR43152:SF3">
    <property type="entry name" value="UVRABC SYSTEM PROTEIN A"/>
    <property type="match status" value="1"/>
</dbReference>
<evidence type="ECO:0000256" key="3">
    <source>
        <dbReference type="ARBA" id="ARBA00022723"/>
    </source>
</evidence>
<keyword evidence="19" id="KW-1185">Reference proteome</keyword>
<keyword evidence="2" id="KW-0963">Cytoplasm</keyword>
<evidence type="ECO:0000256" key="7">
    <source>
        <dbReference type="ARBA" id="ARBA00022769"/>
    </source>
</evidence>
<dbReference type="Proteomes" id="UP000186469">
    <property type="component" value="Unassembled WGS sequence"/>
</dbReference>
<proteinExistence type="inferred from homology"/>
<dbReference type="PROSITE" id="PS00211">
    <property type="entry name" value="ABC_TRANSPORTER_1"/>
    <property type="match status" value="1"/>
</dbReference>
<keyword evidence="5" id="KW-0547">Nucleotide-binding</keyword>
<dbReference type="RefSeq" id="WP_072697910.1">
    <property type="nucleotide sequence ID" value="NZ_FRDI01000015.1"/>
</dbReference>
<evidence type="ECO:0000256" key="9">
    <source>
        <dbReference type="ARBA" id="ARBA00022833"/>
    </source>
</evidence>
<evidence type="ECO:0000256" key="14">
    <source>
        <dbReference type="ARBA" id="ARBA00038000"/>
    </source>
</evidence>
<dbReference type="PANTHER" id="PTHR43152">
    <property type="entry name" value="UVRABC SYSTEM PROTEIN A"/>
    <property type="match status" value="1"/>
</dbReference>
<evidence type="ECO:0000256" key="16">
    <source>
        <dbReference type="ARBA" id="ARBA00042156"/>
    </source>
</evidence>
<dbReference type="InterPro" id="IPR017871">
    <property type="entry name" value="ABC_transporter-like_CS"/>
</dbReference>
<keyword evidence="6" id="KW-0227">DNA damage</keyword>
<keyword evidence="4" id="KW-0677">Repeat</keyword>
<evidence type="ECO:0000256" key="11">
    <source>
        <dbReference type="ARBA" id="ARBA00022881"/>
    </source>
</evidence>
<dbReference type="GO" id="GO:0005737">
    <property type="term" value="C:cytoplasm"/>
    <property type="evidence" value="ECO:0007669"/>
    <property type="project" value="UniProtKB-SubCell"/>
</dbReference>
<evidence type="ECO:0000256" key="2">
    <source>
        <dbReference type="ARBA" id="ARBA00022490"/>
    </source>
</evidence>
<sequence>MRLEPIYIQGIETNNLKNITVLLKKNAINLVVGPSGSGKSSLAYDTVAQIGLYEFNSMFSDTPFESNFRVRSYSNMITTVPIRQSNANNNIRSTIGTYFNLNSHVAMIYSVLLNLPYDFFILNKEGNVCQTCHGIGYKKELDLNRLIDYDVSLEKCPIKCWTRYKDFYIGIIKEFCADIGIDCKKKFQQLNQEEKRLFLYAESNKKYSIRFKKNNAYSRRTTKYFGVMTGNPMFPKFTPGSAYYTDTVCPECNGQKYSSEHSEIKLQGLSIGELMCIPFSDIRVWLDSVRNASKDLSLKFSIQRIADFATAADSLNLGYLSLNRTIPSLSGGEFQRIKLVQVFNTQLTNLLIVLDEPLAGLSFDEKKIVHQKIKKLSEKHTMLIIDHHNIFYGDASNIIALGEGSGKYGGSIINSDKYIQSQSVSFDFEPQPIRNILQIKLQNPVYKYSGISIDIADSCLNLITGHSGVGKSTLLREYFPQYFEKYAYINQKPLVGNSNSSVATALDIFSNISELFAKKFNKDKLFFSNHTGSEGACPFCLGAGKVFYGNDFQDTTQIECKECDGTGFNQKLKSFKIDGMSILNVWKMTIDEAFSSLVCNNKVLTSLSNAIKILLGHLVIGQPTSTLSGGENIRIKILKSLKTTSHVYGIDEPFRGLNNAEIYKLVIFFDNLLKKGKTIIVADHEEESFKYFSSHIVLSNTNGVLTGRSFF</sequence>
<comment type="subcellular location">
    <subcellularLocation>
        <location evidence="1">Cytoplasm</location>
    </subcellularLocation>
</comment>
<feature type="domain" description="ABC transporter" evidence="17">
    <location>
        <begin position="1"/>
        <end position="428"/>
    </location>
</feature>
<evidence type="ECO:0000256" key="15">
    <source>
        <dbReference type="ARBA" id="ARBA00039316"/>
    </source>
</evidence>
<dbReference type="InterPro" id="IPR041552">
    <property type="entry name" value="UvrA_DNA-bd"/>
</dbReference>
<keyword evidence="3" id="KW-0479">Metal-binding</keyword>
<dbReference type="PROSITE" id="PS50893">
    <property type="entry name" value="ABC_TRANSPORTER_2"/>
    <property type="match status" value="1"/>
</dbReference>
<comment type="similarity">
    <text evidence="14">Belongs to the ABC transporter superfamily. UvrA family.</text>
</comment>
<name>A0A1M7TLS1_9BACT</name>
<protein>
    <recommendedName>
        <fullName evidence="15">UvrABC system protein A</fullName>
    </recommendedName>
    <alternativeName>
        <fullName evidence="16">Excinuclease ABC subunit A</fullName>
    </alternativeName>
</protein>
<gene>
    <name evidence="18" type="ORF">SAMN02745728_02227</name>
</gene>
<evidence type="ECO:0000256" key="1">
    <source>
        <dbReference type="ARBA" id="ARBA00004496"/>
    </source>
</evidence>
<keyword evidence="7" id="KW-0228">DNA excision</keyword>
<dbReference type="EMBL" id="FRDI01000015">
    <property type="protein sequence ID" value="SHN71682.1"/>
    <property type="molecule type" value="Genomic_DNA"/>
</dbReference>
<organism evidence="18 19">
    <name type="scientific">Desulfovibrio litoralis DSM 11393</name>
    <dbReference type="NCBI Taxonomy" id="1121455"/>
    <lineage>
        <taxon>Bacteria</taxon>
        <taxon>Pseudomonadati</taxon>
        <taxon>Thermodesulfobacteriota</taxon>
        <taxon>Desulfovibrionia</taxon>
        <taxon>Desulfovibrionales</taxon>
        <taxon>Desulfovibrionaceae</taxon>
        <taxon>Desulfovibrio</taxon>
    </lineage>
</organism>
<dbReference type="Gene3D" id="3.40.50.300">
    <property type="entry name" value="P-loop containing nucleotide triphosphate hydrolases"/>
    <property type="match status" value="2"/>
</dbReference>
<dbReference type="Pfam" id="PF00005">
    <property type="entry name" value="ABC_tran"/>
    <property type="match status" value="1"/>
</dbReference>
<dbReference type="GO" id="GO:0006281">
    <property type="term" value="P:DNA repair"/>
    <property type="evidence" value="ECO:0007669"/>
    <property type="project" value="UniProtKB-KW"/>
</dbReference>
<keyword evidence="10" id="KW-0067">ATP-binding</keyword>
<evidence type="ECO:0000313" key="19">
    <source>
        <dbReference type="Proteomes" id="UP000186469"/>
    </source>
</evidence>
<dbReference type="SUPFAM" id="SSF52540">
    <property type="entry name" value="P-loop containing nucleoside triphosphate hydrolases"/>
    <property type="match status" value="2"/>
</dbReference>
<keyword evidence="8" id="KW-0863">Zinc-finger</keyword>
<evidence type="ECO:0000313" key="18">
    <source>
        <dbReference type="EMBL" id="SHN71682.1"/>
    </source>
</evidence>
<evidence type="ECO:0000256" key="8">
    <source>
        <dbReference type="ARBA" id="ARBA00022771"/>
    </source>
</evidence>
<evidence type="ECO:0000256" key="5">
    <source>
        <dbReference type="ARBA" id="ARBA00022741"/>
    </source>
</evidence>
<dbReference type="InterPro" id="IPR027417">
    <property type="entry name" value="P-loop_NTPase"/>
</dbReference>
<accession>A0A1M7TLS1</accession>
<evidence type="ECO:0000256" key="6">
    <source>
        <dbReference type="ARBA" id="ARBA00022763"/>
    </source>
</evidence>
<keyword evidence="13" id="KW-0234">DNA repair</keyword>
<keyword evidence="11" id="KW-0267">Excision nuclease</keyword>
<dbReference type="Pfam" id="PF17755">
    <property type="entry name" value="UvrA_DNA-bind"/>
    <property type="match status" value="1"/>
</dbReference>
<dbReference type="GO" id="GO:0004518">
    <property type="term" value="F:nuclease activity"/>
    <property type="evidence" value="ECO:0007669"/>
    <property type="project" value="UniProtKB-KW"/>
</dbReference>
<dbReference type="GO" id="GO:0016887">
    <property type="term" value="F:ATP hydrolysis activity"/>
    <property type="evidence" value="ECO:0007669"/>
    <property type="project" value="InterPro"/>
</dbReference>
<dbReference type="GO" id="GO:0003677">
    <property type="term" value="F:DNA binding"/>
    <property type="evidence" value="ECO:0007669"/>
    <property type="project" value="UniProtKB-KW"/>
</dbReference>
<dbReference type="OrthoDB" id="5464421at2"/>
<dbReference type="STRING" id="1121455.SAMN02745728_02227"/>
<evidence type="ECO:0000256" key="12">
    <source>
        <dbReference type="ARBA" id="ARBA00023125"/>
    </source>
</evidence>
<dbReference type="AlphaFoldDB" id="A0A1M7TLS1"/>
<dbReference type="GO" id="GO:0005524">
    <property type="term" value="F:ATP binding"/>
    <property type="evidence" value="ECO:0007669"/>
    <property type="project" value="UniProtKB-KW"/>
</dbReference>
<evidence type="ECO:0000256" key="13">
    <source>
        <dbReference type="ARBA" id="ARBA00023204"/>
    </source>
</evidence>